<dbReference type="KEGG" id="cdx:CDES_12175"/>
<keyword evidence="3" id="KW-1185">Reference proteome</keyword>
<evidence type="ECO:0000313" key="3">
    <source>
        <dbReference type="Proteomes" id="UP000068067"/>
    </source>
</evidence>
<dbReference type="EMBL" id="CP009220">
    <property type="protein sequence ID" value="ALC06785.1"/>
    <property type="molecule type" value="Genomic_DNA"/>
</dbReference>
<name>A0A0M4CNH1_9CORY</name>
<reference evidence="2 3" key="1">
    <citation type="submission" date="2014-08" db="EMBL/GenBank/DDBJ databases">
        <title>Complete genome sequence of Corynebacterium deserti GIMN1.010 (=DSM 45689), isolated from desert sand in western China.</title>
        <authorList>
            <person name="Ruckert C."/>
            <person name="Albersmeier A."/>
            <person name="Kalinowski J."/>
        </authorList>
    </citation>
    <scope>NUCLEOTIDE SEQUENCE [LARGE SCALE GENOMIC DNA]</scope>
    <source>
        <strain evidence="2 3">GIMN1.010</strain>
    </source>
</reference>
<organism evidence="2 3">
    <name type="scientific">Corynebacterium deserti GIMN1.010</name>
    <dbReference type="NCBI Taxonomy" id="931089"/>
    <lineage>
        <taxon>Bacteria</taxon>
        <taxon>Bacillati</taxon>
        <taxon>Actinomycetota</taxon>
        <taxon>Actinomycetes</taxon>
        <taxon>Mycobacteriales</taxon>
        <taxon>Corynebacteriaceae</taxon>
        <taxon>Corynebacterium</taxon>
    </lineage>
</organism>
<dbReference type="AlphaFoldDB" id="A0A0M4CNH1"/>
<evidence type="ECO:0008006" key="4">
    <source>
        <dbReference type="Google" id="ProtNLM"/>
    </source>
</evidence>
<evidence type="ECO:0000313" key="2">
    <source>
        <dbReference type="EMBL" id="ALC06785.1"/>
    </source>
</evidence>
<dbReference type="RefSeq" id="WP_053545683.1">
    <property type="nucleotide sequence ID" value="NZ_CP009220.1"/>
</dbReference>
<feature type="transmembrane region" description="Helical" evidence="1">
    <location>
        <begin position="121"/>
        <end position="139"/>
    </location>
</feature>
<feature type="transmembrane region" description="Helical" evidence="1">
    <location>
        <begin position="34"/>
        <end position="54"/>
    </location>
</feature>
<gene>
    <name evidence="2" type="ORF">CDES_12175</name>
</gene>
<keyword evidence="1" id="KW-0472">Membrane</keyword>
<keyword evidence="1" id="KW-1133">Transmembrane helix</keyword>
<feature type="transmembrane region" description="Helical" evidence="1">
    <location>
        <begin position="7"/>
        <end position="28"/>
    </location>
</feature>
<dbReference type="STRING" id="931089.CDES_12175"/>
<protein>
    <recommendedName>
        <fullName evidence="4">Secreted protein</fullName>
    </recommendedName>
</protein>
<evidence type="ECO:0000256" key="1">
    <source>
        <dbReference type="SAM" id="Phobius"/>
    </source>
</evidence>
<feature type="transmembrane region" description="Helical" evidence="1">
    <location>
        <begin position="75"/>
        <end position="101"/>
    </location>
</feature>
<dbReference type="Proteomes" id="UP000068067">
    <property type="component" value="Chromosome"/>
</dbReference>
<keyword evidence="1" id="KW-0812">Transmembrane</keyword>
<dbReference type="Pfam" id="PF11377">
    <property type="entry name" value="DUF3180"/>
    <property type="match status" value="1"/>
</dbReference>
<proteinExistence type="predicted"/>
<dbReference type="PATRIC" id="fig|931089.4.peg.2458"/>
<sequence>MQKTSPGWLVATGGFFAAVAAILTWRFYGSMTAIPITVSISFWLLAVICWIAGVKIQGRVEEGLIGQDRSQMNPVTIAFLAMLGRASAWGGAIFAGVYLGIGSYVVPRAGELSAASADLPGVIACALGALALAFAGLYLEKSCEAPPPQSGETIG</sequence>
<dbReference type="InterPro" id="IPR021517">
    <property type="entry name" value="DUF3180"/>
</dbReference>
<dbReference type="OrthoDB" id="4426699at2"/>
<accession>A0A0M4CNH1</accession>